<gene>
    <name evidence="3" type="ORF">K491DRAFT_683224</name>
</gene>
<evidence type="ECO:0000313" key="3">
    <source>
        <dbReference type="EMBL" id="KAF2650188.1"/>
    </source>
</evidence>
<keyword evidence="1" id="KW-0732">Signal</keyword>
<organism evidence="3 4">
    <name type="scientific">Lophiostoma macrostomum CBS 122681</name>
    <dbReference type="NCBI Taxonomy" id="1314788"/>
    <lineage>
        <taxon>Eukaryota</taxon>
        <taxon>Fungi</taxon>
        <taxon>Dikarya</taxon>
        <taxon>Ascomycota</taxon>
        <taxon>Pezizomycotina</taxon>
        <taxon>Dothideomycetes</taxon>
        <taxon>Pleosporomycetidae</taxon>
        <taxon>Pleosporales</taxon>
        <taxon>Lophiostomataceae</taxon>
        <taxon>Lophiostoma</taxon>
    </lineage>
</organism>
<name>A0A6A6SUT2_9PLEO</name>
<dbReference type="Pfam" id="PF25484">
    <property type="entry name" value="DUF7907"/>
    <property type="match status" value="1"/>
</dbReference>
<feature type="signal peptide" evidence="1">
    <location>
        <begin position="1"/>
        <end position="16"/>
    </location>
</feature>
<proteinExistence type="predicted"/>
<evidence type="ECO:0000313" key="4">
    <source>
        <dbReference type="Proteomes" id="UP000799324"/>
    </source>
</evidence>
<reference evidence="3" key="1">
    <citation type="journal article" date="2020" name="Stud. Mycol.">
        <title>101 Dothideomycetes genomes: a test case for predicting lifestyles and emergence of pathogens.</title>
        <authorList>
            <person name="Haridas S."/>
            <person name="Albert R."/>
            <person name="Binder M."/>
            <person name="Bloem J."/>
            <person name="Labutti K."/>
            <person name="Salamov A."/>
            <person name="Andreopoulos B."/>
            <person name="Baker S."/>
            <person name="Barry K."/>
            <person name="Bills G."/>
            <person name="Bluhm B."/>
            <person name="Cannon C."/>
            <person name="Castanera R."/>
            <person name="Culley D."/>
            <person name="Daum C."/>
            <person name="Ezra D."/>
            <person name="Gonzalez J."/>
            <person name="Henrissat B."/>
            <person name="Kuo A."/>
            <person name="Liang C."/>
            <person name="Lipzen A."/>
            <person name="Lutzoni F."/>
            <person name="Magnuson J."/>
            <person name="Mondo S."/>
            <person name="Nolan M."/>
            <person name="Ohm R."/>
            <person name="Pangilinan J."/>
            <person name="Park H.-J."/>
            <person name="Ramirez L."/>
            <person name="Alfaro M."/>
            <person name="Sun H."/>
            <person name="Tritt A."/>
            <person name="Yoshinaga Y."/>
            <person name="Zwiers L.-H."/>
            <person name="Turgeon B."/>
            <person name="Goodwin S."/>
            <person name="Spatafora J."/>
            <person name="Crous P."/>
            <person name="Grigoriev I."/>
        </authorList>
    </citation>
    <scope>NUCLEOTIDE SEQUENCE</scope>
    <source>
        <strain evidence="3">CBS 122681</strain>
    </source>
</reference>
<keyword evidence="4" id="KW-1185">Reference proteome</keyword>
<feature type="chain" id="PRO_5025386717" description="DUF7907 domain-containing protein" evidence="1">
    <location>
        <begin position="17"/>
        <end position="197"/>
    </location>
</feature>
<evidence type="ECO:0000256" key="1">
    <source>
        <dbReference type="SAM" id="SignalP"/>
    </source>
</evidence>
<dbReference type="OrthoDB" id="3518533at2759"/>
<dbReference type="Proteomes" id="UP000799324">
    <property type="component" value="Unassembled WGS sequence"/>
</dbReference>
<dbReference type="InterPro" id="IPR057229">
    <property type="entry name" value="DUF7907"/>
</dbReference>
<accession>A0A6A6SUT2</accession>
<dbReference type="AlphaFoldDB" id="A0A6A6SUT2"/>
<dbReference type="EMBL" id="MU004464">
    <property type="protein sequence ID" value="KAF2650188.1"/>
    <property type="molecule type" value="Genomic_DNA"/>
</dbReference>
<protein>
    <recommendedName>
        <fullName evidence="2">DUF7907 domain-containing protein</fullName>
    </recommendedName>
</protein>
<sequence>MHYTFSISLLGPLALASYITHAPNFAITADLPPESPLAVANGWNLTSYHISPCYDYAVFLNDTGRTFYANGTADDVSTHNLTILSDGGTPPWPWGTIVSAANATDDEGRRNVFIDCGIGTTGLEVERGGRDTEVAYGNGGFYVCNSTLLYGPAIALYYREAEEETPTGCEDVKLRTECLDDETEHNLQQDSWCSRDS</sequence>
<evidence type="ECO:0000259" key="2">
    <source>
        <dbReference type="Pfam" id="PF25484"/>
    </source>
</evidence>
<feature type="domain" description="DUF7907" evidence="2">
    <location>
        <begin position="40"/>
        <end position="178"/>
    </location>
</feature>